<feature type="transmembrane region" description="Helical" evidence="10">
    <location>
        <begin position="20"/>
        <end position="42"/>
    </location>
</feature>
<dbReference type="EC" id="1.14.14.17" evidence="4 9"/>
<evidence type="ECO:0000256" key="3">
    <source>
        <dbReference type="ARBA" id="ARBA00008802"/>
    </source>
</evidence>
<dbReference type="InterPro" id="IPR036188">
    <property type="entry name" value="FAD/NAD-bd_sf"/>
</dbReference>
<evidence type="ECO:0000256" key="10">
    <source>
        <dbReference type="SAM" id="Phobius"/>
    </source>
</evidence>
<feature type="domain" description="FAD-binding" evidence="11">
    <location>
        <begin position="125"/>
        <end position="195"/>
    </location>
</feature>
<dbReference type="GO" id="GO:0005789">
    <property type="term" value="C:endoplasmic reticulum membrane"/>
    <property type="evidence" value="ECO:0007669"/>
    <property type="project" value="UniProtKB-SubCell"/>
</dbReference>
<comment type="function">
    <text evidence="9">Catalyzes the stereospecific oxidation of squalene to (S)-2,3-epoxysqualene, and is considered to be a rate-limiting enzyme in steroid biosynthesis.</text>
</comment>
<dbReference type="Proteomes" id="UP000694725">
    <property type="component" value="Unplaced"/>
</dbReference>
<comment type="similarity">
    <text evidence="3 9">Belongs to the squalene monooxygenase family.</text>
</comment>
<keyword evidence="8 9" id="KW-0472">Membrane</keyword>
<dbReference type="PANTHER" id="PTHR10835:SF0">
    <property type="entry name" value="SQUALENE MONOOXYGENASE"/>
    <property type="match status" value="1"/>
</dbReference>
<dbReference type="InterPro" id="IPR040125">
    <property type="entry name" value="Squalene_monox"/>
</dbReference>
<dbReference type="UniPathway" id="UPA00767">
    <property type="reaction ID" value="UER00752"/>
</dbReference>
<comment type="catalytic activity">
    <reaction evidence="9">
        <text>squalene + reduced [NADPH--hemoprotein reductase] + O2 = (S)-2,3-epoxysqualene + oxidized [NADPH--hemoprotein reductase] + H2O + H(+)</text>
        <dbReference type="Rhea" id="RHEA:25282"/>
        <dbReference type="Rhea" id="RHEA-COMP:11964"/>
        <dbReference type="Rhea" id="RHEA-COMP:11965"/>
        <dbReference type="ChEBI" id="CHEBI:15377"/>
        <dbReference type="ChEBI" id="CHEBI:15378"/>
        <dbReference type="ChEBI" id="CHEBI:15379"/>
        <dbReference type="ChEBI" id="CHEBI:15440"/>
        <dbReference type="ChEBI" id="CHEBI:15441"/>
        <dbReference type="ChEBI" id="CHEBI:57618"/>
        <dbReference type="ChEBI" id="CHEBI:58210"/>
        <dbReference type="EC" id="1.14.14.17"/>
    </reaction>
</comment>
<evidence type="ECO:0000256" key="1">
    <source>
        <dbReference type="ARBA" id="ARBA00001974"/>
    </source>
</evidence>
<feature type="domain" description="Squalene epoxidase" evidence="12">
    <location>
        <begin position="249"/>
        <end position="506"/>
    </location>
</feature>
<dbReference type="Ensembl" id="ENSSSCT00065102941.1">
    <property type="protein sequence ID" value="ENSSSCP00065045434.1"/>
    <property type="gene ID" value="ENSSSCG00065074713.1"/>
</dbReference>
<dbReference type="GO" id="GO:0004506">
    <property type="term" value="F:squalene monooxygenase activity"/>
    <property type="evidence" value="ECO:0007669"/>
    <property type="project" value="UniProtKB-UniRule"/>
</dbReference>
<sequence>MWTFLGIATFTYFYKKCGDFVSLANKELLLGVLVFLSLGLVLSYRCRYRNGALLGRQQSGSQFAVFSDILSALPLIGFFWAKSPTGSEKKEQLGSRRGKKGSNISETTLVGAAASPLISSQNDPEIIIVGSGVLGSALAAVLSRDGRKVTVIERDLKEPDRILGEYLQPGGCHVLKDLGLEDTMEENNHVQSGRAFRHGRFIMGLRKAAMAEPNAKFIEGTVLQLLEEEDVVLGVQYRDKETGDIKELHAPLTIVADGLFSKFRKNLISNKVSVSSHFVGFLMENAPQFKANHAELVLANPSPVLIYQISPSETRVLVDIRGEMPRNLREYMIENIYPQLPDHLKEPFLEASQNSHLRSMPASFLPSSPVNKRGVLLLGDAHNMRHPLTGGGMTVAFNDIKLWRKLLKGIPDLYDDAAILQAKKSFYWTRKMSHSFVVNVLAQALYELFSATDDSLYQLRKACFFYFKLGGECISGPVALISVLSPNPLVLIGHFFAVAVYATVQKPRDVVQNHLLSQVTFLQELLHLYTHPFADSRISACLGKGKKLELHLKNIFGGLKCS</sequence>
<dbReference type="AlphaFoldDB" id="A0A8D2A7N5"/>
<dbReference type="PANTHER" id="PTHR10835">
    <property type="entry name" value="SQUALENE MONOOXYGENASE"/>
    <property type="match status" value="1"/>
</dbReference>
<evidence type="ECO:0000256" key="2">
    <source>
        <dbReference type="ARBA" id="ARBA00004370"/>
    </source>
</evidence>
<keyword evidence="10" id="KW-1133">Transmembrane helix</keyword>
<dbReference type="GO" id="GO:0071949">
    <property type="term" value="F:FAD binding"/>
    <property type="evidence" value="ECO:0007669"/>
    <property type="project" value="InterPro"/>
</dbReference>
<organism evidence="13 14">
    <name type="scientific">Sus scrofa</name>
    <name type="common">Pig</name>
    <dbReference type="NCBI Taxonomy" id="9823"/>
    <lineage>
        <taxon>Eukaryota</taxon>
        <taxon>Metazoa</taxon>
        <taxon>Chordata</taxon>
        <taxon>Craniata</taxon>
        <taxon>Vertebrata</taxon>
        <taxon>Euteleostomi</taxon>
        <taxon>Mammalia</taxon>
        <taxon>Eutheria</taxon>
        <taxon>Laurasiatheria</taxon>
        <taxon>Artiodactyla</taxon>
        <taxon>Suina</taxon>
        <taxon>Suidae</taxon>
        <taxon>Sus</taxon>
    </lineage>
</organism>
<dbReference type="SUPFAM" id="SSF51905">
    <property type="entry name" value="FAD/NAD(P)-binding domain"/>
    <property type="match status" value="1"/>
</dbReference>
<dbReference type="InterPro" id="IPR013698">
    <property type="entry name" value="Squalene_epoxidase"/>
</dbReference>
<reference evidence="13" key="1">
    <citation type="submission" date="2025-08" db="UniProtKB">
        <authorList>
            <consortium name="Ensembl"/>
        </authorList>
    </citation>
    <scope>IDENTIFICATION</scope>
</reference>
<protein>
    <recommendedName>
        <fullName evidence="4 9">Squalene monooxygenase</fullName>
        <ecNumber evidence="4 9">1.14.14.17</ecNumber>
    </recommendedName>
</protein>
<dbReference type="Pfam" id="PF08491">
    <property type="entry name" value="SE"/>
    <property type="match status" value="1"/>
</dbReference>
<comment type="cofactor">
    <cofactor evidence="1 9">
        <name>FAD</name>
        <dbReference type="ChEBI" id="CHEBI:57692"/>
    </cofactor>
</comment>
<comment type="subcellular location">
    <subcellularLocation>
        <location evidence="9">Endoplasmic reticulum membrane</location>
        <topology evidence="9">Peripheral membrane protein</topology>
    </subcellularLocation>
    <subcellularLocation>
        <location evidence="2">Membrane</location>
    </subcellularLocation>
</comment>
<evidence type="ECO:0000256" key="6">
    <source>
        <dbReference type="ARBA" id="ARBA00022827"/>
    </source>
</evidence>
<evidence type="ECO:0000313" key="14">
    <source>
        <dbReference type="Proteomes" id="UP000694725"/>
    </source>
</evidence>
<evidence type="ECO:0000256" key="9">
    <source>
        <dbReference type="RuleBase" id="RU367121"/>
    </source>
</evidence>
<keyword evidence="7 9" id="KW-0560">Oxidoreductase</keyword>
<dbReference type="PRINTS" id="PR00420">
    <property type="entry name" value="RNGMNOXGNASE"/>
</dbReference>
<dbReference type="InterPro" id="IPR002938">
    <property type="entry name" value="FAD-bd"/>
</dbReference>
<dbReference type="GO" id="GO:0016126">
    <property type="term" value="P:sterol biosynthetic process"/>
    <property type="evidence" value="ECO:0007669"/>
    <property type="project" value="UniProtKB-UniRule"/>
</dbReference>
<evidence type="ECO:0000256" key="4">
    <source>
        <dbReference type="ARBA" id="ARBA00012312"/>
    </source>
</evidence>
<evidence type="ECO:0000256" key="5">
    <source>
        <dbReference type="ARBA" id="ARBA00022630"/>
    </source>
</evidence>
<feature type="transmembrane region" description="Helical" evidence="10">
    <location>
        <begin position="63"/>
        <end position="81"/>
    </location>
</feature>
<keyword evidence="10" id="KW-0812">Transmembrane</keyword>
<keyword evidence="5 9" id="KW-0285">Flavoprotein</keyword>
<dbReference type="Pfam" id="PF01494">
    <property type="entry name" value="FAD_binding_3"/>
    <property type="match status" value="1"/>
</dbReference>
<keyword evidence="9" id="KW-0256">Endoplasmic reticulum</keyword>
<evidence type="ECO:0000259" key="12">
    <source>
        <dbReference type="Pfam" id="PF08491"/>
    </source>
</evidence>
<name>A0A8D2A7N5_PIG</name>
<evidence type="ECO:0000259" key="11">
    <source>
        <dbReference type="Pfam" id="PF01494"/>
    </source>
</evidence>
<keyword evidence="6 9" id="KW-0274">FAD</keyword>
<proteinExistence type="inferred from homology"/>
<dbReference type="Gene3D" id="3.50.50.60">
    <property type="entry name" value="FAD/NAD(P)-binding domain"/>
    <property type="match status" value="1"/>
</dbReference>
<gene>
    <name evidence="13" type="primary">SQLE</name>
</gene>
<evidence type="ECO:0000256" key="8">
    <source>
        <dbReference type="ARBA" id="ARBA00023136"/>
    </source>
</evidence>
<evidence type="ECO:0000256" key="7">
    <source>
        <dbReference type="ARBA" id="ARBA00023002"/>
    </source>
</evidence>
<accession>A0A8D2A7N5</accession>
<evidence type="ECO:0000313" key="13">
    <source>
        <dbReference type="Ensembl" id="ENSSSCP00065045434.1"/>
    </source>
</evidence>